<dbReference type="AlphaFoldDB" id="A0A419S9Q3"/>
<evidence type="ECO:0008006" key="4">
    <source>
        <dbReference type="Google" id="ProtNLM"/>
    </source>
</evidence>
<dbReference type="OrthoDB" id="1489309at2"/>
<dbReference type="EMBL" id="MBTA01000004">
    <property type="protein sequence ID" value="RKD18720.1"/>
    <property type="molecule type" value="Genomic_DNA"/>
</dbReference>
<comment type="caution">
    <text evidence="2">The sequence shown here is derived from an EMBL/GenBank/DDBJ whole genome shotgun (WGS) entry which is preliminary data.</text>
</comment>
<evidence type="ECO:0000256" key="1">
    <source>
        <dbReference type="SAM" id="MobiDB-lite"/>
    </source>
</evidence>
<name>A0A419S9Q3_9SPHI</name>
<keyword evidence="3" id="KW-1185">Reference proteome</keyword>
<organism evidence="2 3">
    <name type="scientific">Pelobium manganitolerans</name>
    <dbReference type="NCBI Taxonomy" id="1842495"/>
    <lineage>
        <taxon>Bacteria</taxon>
        <taxon>Pseudomonadati</taxon>
        <taxon>Bacteroidota</taxon>
        <taxon>Sphingobacteriia</taxon>
        <taxon>Sphingobacteriales</taxon>
        <taxon>Sphingobacteriaceae</taxon>
        <taxon>Pelobium</taxon>
    </lineage>
</organism>
<sequence length="673" mass="79044">MLTLCFFASQTFAQLQRRIPQDGEFERQQREGNNSDEEGERGEENIDSLRAKLDSKRDSVVYNATYIKYTKAEFLTDSNRLFLLDTSTNDFHRYRILDLPEHPTMNLGLNGLSYRNLLFEPAKTIGFDVGYHYYDRYLLKPEDIKYYQARTQYTELYFENPAFGRATEQQFHVIHTQNVKPNWNVGASFAKLGSRAYYGAPNRRADALVANHLNASLWSWYQSPNKRYTMLANATFNNLKGYENGSILNDSVFTVSTRVDPEYEAARLNTAKRNNRNNTLYLQQYFNIGKQKSLDSNSTVLPTQRVGYKIAYNTQKYFFQNDGYDASGLLKHYYIYTDSSKTADSTYLKHLNNEFSYSFYLRGKSLSFLRNELKVTAGIAHDYYTYQQYNFDTSFQNITLKGDAEYSFSDKANLNVNIQQIVQGRNFGDFLYQASSEIKLGNRIGSVLLEAYSQNQSPSLVYERQVTNHYLWNLSFNKIKTQNLSFSYLIPKYHFAAKASYYLLNNYLYFSEGTDGDAYPTQVASNINLLKLSLRKDFKFGKFTSENFLVYQKTDFESVLMTPEVYTFHSFYMHQDFFKVLKTEFGFDLRYFSNYNAPSYAPAIGQFYRKDDVKFDTYPVVDVWIRTNWKRANLFLRYDYINEGLFSKGYYTVNRYPMPYRLAKFGVRWNFYD</sequence>
<reference evidence="2 3" key="1">
    <citation type="submission" date="2016-07" db="EMBL/GenBank/DDBJ databases">
        <title>Genome of Pelobium manganitolerans.</title>
        <authorList>
            <person name="Wu S."/>
            <person name="Wang G."/>
        </authorList>
    </citation>
    <scope>NUCLEOTIDE SEQUENCE [LARGE SCALE GENOMIC DNA]</scope>
    <source>
        <strain evidence="2 3">YS-25</strain>
    </source>
</reference>
<dbReference type="Proteomes" id="UP000283433">
    <property type="component" value="Unassembled WGS sequence"/>
</dbReference>
<dbReference type="Pfam" id="PF14121">
    <property type="entry name" value="Porin_10"/>
    <property type="match status" value="1"/>
</dbReference>
<protein>
    <recommendedName>
        <fullName evidence="4">Porin</fullName>
    </recommendedName>
</protein>
<feature type="compositionally biased region" description="Basic and acidic residues" evidence="1">
    <location>
        <begin position="19"/>
        <end position="30"/>
    </location>
</feature>
<evidence type="ECO:0000313" key="2">
    <source>
        <dbReference type="EMBL" id="RKD18720.1"/>
    </source>
</evidence>
<feature type="region of interest" description="Disordered" evidence="1">
    <location>
        <begin position="18"/>
        <end position="45"/>
    </location>
</feature>
<gene>
    <name evidence="2" type="ORF">BCY91_14920</name>
</gene>
<dbReference type="InterPro" id="IPR025631">
    <property type="entry name" value="Porin_10"/>
</dbReference>
<accession>A0A419S9Q3</accession>
<evidence type="ECO:0000313" key="3">
    <source>
        <dbReference type="Proteomes" id="UP000283433"/>
    </source>
</evidence>
<proteinExistence type="predicted"/>